<reference evidence="1 2" key="1">
    <citation type="journal article" date="2010" name="Cell">
        <title>The genome of Naegleria gruberi illuminates early eukaryotic versatility.</title>
        <authorList>
            <person name="Fritz-Laylin L.K."/>
            <person name="Prochnik S.E."/>
            <person name="Ginger M.L."/>
            <person name="Dacks J.B."/>
            <person name="Carpenter M.L."/>
            <person name="Field M.C."/>
            <person name="Kuo A."/>
            <person name="Paredez A."/>
            <person name="Chapman J."/>
            <person name="Pham J."/>
            <person name="Shu S."/>
            <person name="Neupane R."/>
            <person name="Cipriano M."/>
            <person name="Mancuso J."/>
            <person name="Tu H."/>
            <person name="Salamov A."/>
            <person name="Lindquist E."/>
            <person name="Shapiro H."/>
            <person name="Lucas S."/>
            <person name="Grigoriev I.V."/>
            <person name="Cande W.Z."/>
            <person name="Fulton C."/>
            <person name="Rokhsar D.S."/>
            <person name="Dawson S.C."/>
        </authorList>
    </citation>
    <scope>NUCLEOTIDE SEQUENCE [LARGE SCALE GENOMIC DNA]</scope>
    <source>
        <strain evidence="1 2">NEG-M</strain>
    </source>
</reference>
<proteinExistence type="predicted"/>
<keyword evidence="2" id="KW-1185">Reference proteome</keyword>
<organism evidence="2">
    <name type="scientific">Naegleria gruberi</name>
    <name type="common">Amoeba</name>
    <dbReference type="NCBI Taxonomy" id="5762"/>
    <lineage>
        <taxon>Eukaryota</taxon>
        <taxon>Discoba</taxon>
        <taxon>Heterolobosea</taxon>
        <taxon>Tetramitia</taxon>
        <taxon>Eutetramitia</taxon>
        <taxon>Vahlkampfiidae</taxon>
        <taxon>Naegleria</taxon>
    </lineage>
</organism>
<dbReference type="GeneID" id="8863561"/>
<name>D2UXE1_NAEGR</name>
<dbReference type="KEGG" id="ngr:NAEGRDRAFT_61090"/>
<evidence type="ECO:0000313" key="2">
    <source>
        <dbReference type="Proteomes" id="UP000006671"/>
    </source>
</evidence>
<dbReference type="Proteomes" id="UP000006671">
    <property type="component" value="Unassembled WGS sequence"/>
</dbReference>
<evidence type="ECO:0000313" key="1">
    <source>
        <dbReference type="EMBL" id="EFC50615.1"/>
    </source>
</evidence>
<dbReference type="InParanoid" id="D2UXE1"/>
<dbReference type="EMBL" id="GG738845">
    <property type="protein sequence ID" value="EFC50615.1"/>
    <property type="molecule type" value="Genomic_DNA"/>
</dbReference>
<gene>
    <name evidence="1" type="ORF">NAEGRDRAFT_61090</name>
</gene>
<dbReference type="RefSeq" id="XP_002683359.1">
    <property type="nucleotide sequence ID" value="XM_002683313.1"/>
</dbReference>
<accession>D2UXE1</accession>
<sequence>MSEEFPFKHHIETDVADQSQIRDSVVSNLNNIKNQKYENNDEPVLFADGFERIASTQAIIDDLITGSGFQIENALQNPKLSFSWKRSTWNDQMDHYNNYERLRSNHKPGRSKDLILQYLLVKRWIYDSISDS</sequence>
<dbReference type="AlphaFoldDB" id="D2UXE1"/>
<dbReference type="VEuPathDB" id="AmoebaDB:NAEGRDRAFT_61090"/>
<protein>
    <submittedName>
        <fullName evidence="1">Predicted protein</fullName>
    </submittedName>
</protein>